<dbReference type="EMBL" id="RCMV01000116">
    <property type="protein sequence ID" value="KAG3224312.1"/>
    <property type="molecule type" value="Genomic_DNA"/>
</dbReference>
<protein>
    <submittedName>
        <fullName evidence="3">Uncharacterized protein</fullName>
    </submittedName>
</protein>
<dbReference type="OrthoDB" id="10490519at2759"/>
<dbReference type="Proteomes" id="UP000251314">
    <property type="component" value="Unassembled WGS sequence"/>
</dbReference>
<comment type="caution">
    <text evidence="3">The sequence shown here is derived from an EMBL/GenBank/DDBJ whole genome shotgun (WGS) entry which is preliminary data.</text>
</comment>
<evidence type="ECO:0000313" key="4">
    <source>
        <dbReference type="Proteomes" id="UP000251314"/>
    </source>
</evidence>
<sequence length="143" mass="15185">MSWPLPSMSDLLGAPSASSSRRMMAVSTPAVSAVSGLASSMFNGVGGIPVLQPPYSQLAAAMSSSPSTLVLTGTPVVNVPTTQADEEQQLEVPLPPSRLATDVNQRWRVYRAQVMAYLHRFNAWGLVDGSIQRPVVEGGPQQH</sequence>
<dbReference type="Proteomes" id="UP000760860">
    <property type="component" value="Unassembled WGS sequence"/>
</dbReference>
<gene>
    <name evidence="3" type="ORF">PC110_g9683</name>
    <name evidence="1" type="ORF">PC117_g6992</name>
    <name evidence="2" type="ORF">PC129_g5030</name>
</gene>
<dbReference type="EMBL" id="MJFZ01000217">
    <property type="protein sequence ID" value="RAW33999.1"/>
    <property type="molecule type" value="Genomic_DNA"/>
</dbReference>
<evidence type="ECO:0000313" key="1">
    <source>
        <dbReference type="EMBL" id="KAG2947204.1"/>
    </source>
</evidence>
<organism evidence="3 4">
    <name type="scientific">Phytophthora cactorum</name>
    <dbReference type="NCBI Taxonomy" id="29920"/>
    <lineage>
        <taxon>Eukaryota</taxon>
        <taxon>Sar</taxon>
        <taxon>Stramenopiles</taxon>
        <taxon>Oomycota</taxon>
        <taxon>Peronosporomycetes</taxon>
        <taxon>Peronosporales</taxon>
        <taxon>Peronosporaceae</taxon>
        <taxon>Phytophthora</taxon>
    </lineage>
</organism>
<dbReference type="AlphaFoldDB" id="A0A329SBH3"/>
<accession>A0A329SBH3</accession>
<reference evidence="3 4" key="1">
    <citation type="submission" date="2018-01" db="EMBL/GenBank/DDBJ databases">
        <title>Draft genome of the strawberry crown rot pathogen Phytophthora cactorum.</title>
        <authorList>
            <person name="Armitage A.D."/>
            <person name="Lysoe E."/>
            <person name="Nellist C.F."/>
            <person name="Harrison R.J."/>
            <person name="Brurberg M.B."/>
        </authorList>
    </citation>
    <scope>NUCLEOTIDE SEQUENCE [LARGE SCALE GENOMIC DNA]</scope>
    <source>
        <strain evidence="3 4">10300</strain>
    </source>
</reference>
<proteinExistence type="predicted"/>
<evidence type="ECO:0000313" key="2">
    <source>
        <dbReference type="EMBL" id="KAG3224312.1"/>
    </source>
</evidence>
<reference evidence="1" key="2">
    <citation type="submission" date="2018-10" db="EMBL/GenBank/DDBJ databases">
        <title>Effector identification in a new, highly contiguous assembly of the strawberry crown rot pathogen Phytophthora cactorum.</title>
        <authorList>
            <person name="Armitage A.D."/>
            <person name="Nellist C.F."/>
            <person name="Bates H."/>
            <person name="Vickerstaff R.J."/>
            <person name="Harrison R.J."/>
        </authorList>
    </citation>
    <scope>NUCLEOTIDE SEQUENCE</scope>
    <source>
        <strain evidence="1">4040</strain>
        <strain evidence="2">P421</strain>
    </source>
</reference>
<dbReference type="VEuPathDB" id="FungiDB:PC110_g9683"/>
<dbReference type="Proteomes" id="UP000736787">
    <property type="component" value="Unassembled WGS sequence"/>
</dbReference>
<evidence type="ECO:0000313" key="3">
    <source>
        <dbReference type="EMBL" id="RAW33999.1"/>
    </source>
</evidence>
<name>A0A329SBH3_9STRA</name>
<keyword evidence="4" id="KW-1185">Reference proteome</keyword>
<dbReference type="EMBL" id="RCMK01000138">
    <property type="protein sequence ID" value="KAG2947204.1"/>
    <property type="molecule type" value="Genomic_DNA"/>
</dbReference>